<dbReference type="Pfam" id="PF00188">
    <property type="entry name" value="CAP"/>
    <property type="match status" value="1"/>
</dbReference>
<proteinExistence type="predicted"/>
<dbReference type="GO" id="GO:0009403">
    <property type="term" value="P:toxin biosynthetic process"/>
    <property type="evidence" value="ECO:0007669"/>
    <property type="project" value="InterPro"/>
</dbReference>
<dbReference type="Proteomes" id="UP000008385">
    <property type="component" value="Chromosome"/>
</dbReference>
<feature type="transmembrane region" description="Helical" evidence="5">
    <location>
        <begin position="110"/>
        <end position="134"/>
    </location>
</feature>
<evidence type="ECO:0000256" key="5">
    <source>
        <dbReference type="SAM" id="Phobius"/>
    </source>
</evidence>
<reference evidence="7 8" key="2">
    <citation type="journal article" date="2011" name="PLoS ONE">
        <title>The Cyst-Dividing Bacterium Ramlibacter tataouinensis TTB310 Genome Reveals a Well-Stocked Toolbox for Adaptation to a Desert Environment.</title>
        <authorList>
            <person name="De Luca G."/>
            <person name="Barakat M."/>
            <person name="Ortet P."/>
            <person name="Fochesato S."/>
            <person name="Jourlin-Castelli C."/>
            <person name="Ansaldi M."/>
            <person name="Py B."/>
            <person name="Fichant G."/>
            <person name="Coutinho P.M."/>
            <person name="Voulhoux R."/>
            <person name="Bastien O."/>
            <person name="Marechal E."/>
            <person name="Henrissat B."/>
            <person name="Quentin Y."/>
            <person name="Noirot P."/>
            <person name="Filloux A."/>
            <person name="Mejean V."/>
            <person name="Dubow M.S."/>
            <person name="Barras F."/>
            <person name="Barbe V."/>
            <person name="Weissenbach J."/>
            <person name="Mihalcescu I."/>
            <person name="Vermeglio A."/>
            <person name="Achouak W."/>
            <person name="Heulin T."/>
        </authorList>
    </citation>
    <scope>NUCLEOTIDE SEQUENCE [LARGE SCALE GENOMIC DNA]</scope>
    <source>
        <strain evidence="8">ATCC BAA-407 / DSM 14655 / LMG 21543 / TTB310</strain>
    </source>
</reference>
<accession>F5Y507</accession>
<comment type="subcellular location">
    <subcellularLocation>
        <location evidence="1">Membrane</location>
        <topology evidence="1">Multi-pass membrane protein</topology>
    </subcellularLocation>
</comment>
<dbReference type="PANTHER" id="PTHR31157">
    <property type="entry name" value="SCP DOMAIN-CONTAINING PROTEIN"/>
    <property type="match status" value="1"/>
</dbReference>
<protein>
    <submittedName>
        <fullName evidence="7">Candidate membrane protein</fullName>
    </submittedName>
</protein>
<feature type="transmembrane region" description="Helical" evidence="5">
    <location>
        <begin position="36"/>
        <end position="55"/>
    </location>
</feature>
<name>F5Y507_RAMTT</name>
<dbReference type="PANTHER" id="PTHR31157:SF1">
    <property type="entry name" value="SCP DOMAIN-CONTAINING PROTEIN"/>
    <property type="match status" value="1"/>
</dbReference>
<dbReference type="Gene3D" id="3.40.33.10">
    <property type="entry name" value="CAP"/>
    <property type="match status" value="1"/>
</dbReference>
<feature type="transmembrane region" description="Helical" evidence="5">
    <location>
        <begin position="12"/>
        <end position="29"/>
    </location>
</feature>
<evidence type="ECO:0000256" key="4">
    <source>
        <dbReference type="ARBA" id="ARBA00023136"/>
    </source>
</evidence>
<dbReference type="RefSeq" id="WP_013902078.1">
    <property type="nucleotide sequence ID" value="NC_015677.1"/>
</dbReference>
<feature type="domain" description="SCP" evidence="6">
    <location>
        <begin position="206"/>
        <end position="321"/>
    </location>
</feature>
<dbReference type="OrthoDB" id="68195at2"/>
<dbReference type="EMBL" id="CP000245">
    <property type="protein sequence ID" value="AEG93847.1"/>
    <property type="molecule type" value="Genomic_DNA"/>
</dbReference>
<dbReference type="InterPro" id="IPR003825">
    <property type="entry name" value="Colicin-V_CvpA"/>
</dbReference>
<dbReference type="STRING" id="365046.Rta_27450"/>
<keyword evidence="3 5" id="KW-1133">Transmembrane helix</keyword>
<feature type="transmembrane region" description="Helical" evidence="5">
    <location>
        <begin position="67"/>
        <end position="89"/>
    </location>
</feature>
<dbReference type="InterPro" id="IPR014044">
    <property type="entry name" value="CAP_dom"/>
</dbReference>
<keyword evidence="8" id="KW-1185">Reference proteome</keyword>
<dbReference type="CDD" id="cd05379">
    <property type="entry name" value="CAP_bacterial"/>
    <property type="match status" value="1"/>
</dbReference>
<dbReference type="InterPro" id="IPR035940">
    <property type="entry name" value="CAP_sf"/>
</dbReference>
<dbReference type="PATRIC" id="fig|365046.3.peg.2808"/>
<dbReference type="KEGG" id="rta:Rta_27450"/>
<dbReference type="AlphaFoldDB" id="F5Y507"/>
<evidence type="ECO:0000256" key="2">
    <source>
        <dbReference type="ARBA" id="ARBA00022692"/>
    </source>
</evidence>
<organism evidence="7 8">
    <name type="scientific">Ramlibacter tataouinensis (strain ATCC BAA-407 / DSM 14655 / LMG 21543 / TTB310)</name>
    <dbReference type="NCBI Taxonomy" id="365046"/>
    <lineage>
        <taxon>Bacteria</taxon>
        <taxon>Pseudomonadati</taxon>
        <taxon>Pseudomonadota</taxon>
        <taxon>Betaproteobacteria</taxon>
        <taxon>Burkholderiales</taxon>
        <taxon>Comamonadaceae</taxon>
        <taxon>Ramlibacter</taxon>
    </lineage>
</organism>
<keyword evidence="2 5" id="KW-0812">Transmembrane</keyword>
<evidence type="ECO:0000313" key="7">
    <source>
        <dbReference type="EMBL" id="AEG93847.1"/>
    </source>
</evidence>
<dbReference type="eggNOG" id="COG1286">
    <property type="taxonomic scope" value="Bacteria"/>
</dbReference>
<evidence type="ECO:0000256" key="3">
    <source>
        <dbReference type="ARBA" id="ARBA00022989"/>
    </source>
</evidence>
<evidence type="ECO:0000313" key="8">
    <source>
        <dbReference type="Proteomes" id="UP000008385"/>
    </source>
</evidence>
<dbReference type="eggNOG" id="COG2340">
    <property type="taxonomic scope" value="Bacteria"/>
</dbReference>
<dbReference type="GO" id="GO:0016020">
    <property type="term" value="C:membrane"/>
    <property type="evidence" value="ECO:0007669"/>
    <property type="project" value="UniProtKB-SubCell"/>
</dbReference>
<keyword evidence="4 5" id="KW-0472">Membrane</keyword>
<reference evidence="8" key="1">
    <citation type="submission" date="2006-01" db="EMBL/GenBank/DDBJ databases">
        <title>Genome of the cyst-dividing bacterium Ramlibacter tataouinensis.</title>
        <authorList>
            <person name="Barakat M."/>
            <person name="Ortet P."/>
            <person name="De Luca G."/>
            <person name="Jourlin-Castelli C."/>
            <person name="Ansaldi M."/>
            <person name="Py B."/>
            <person name="Fichant G."/>
            <person name="Coutinho P."/>
            <person name="Voulhoux R."/>
            <person name="Bastien O."/>
            <person name="Roy S."/>
            <person name="Marechal E."/>
            <person name="Henrissat B."/>
            <person name="Quentin Y."/>
            <person name="Noirot P."/>
            <person name="Filloux A."/>
            <person name="Mejean V."/>
            <person name="DuBow M."/>
            <person name="Barras F."/>
            <person name="Heulin T."/>
        </authorList>
    </citation>
    <scope>NUCLEOTIDE SEQUENCE [LARGE SCALE GENOMIC DNA]</scope>
    <source>
        <strain evidence="8">ATCC BAA-407 / DSM 14655 / LMG 21543 / TTB310</strain>
    </source>
</reference>
<dbReference type="SUPFAM" id="SSF55797">
    <property type="entry name" value="PR-1-like"/>
    <property type="match status" value="1"/>
</dbReference>
<dbReference type="HOGENOM" id="CLU_860171_0_0_4"/>
<evidence type="ECO:0000259" key="6">
    <source>
        <dbReference type="Pfam" id="PF00188"/>
    </source>
</evidence>
<sequence length="323" mass="35220">MDWTILNPIDWGLLAVVLLSAVGGWRWGFITSTLHLLTLAASLVIAFLAYPWPAAWMQAHWPALDVWLQPISFVLCFVLAHLALGAGVVRIARALPPQAHRHGLNRLLGLLPGTANGLINATVVALLLLTLPLMEGLSRMARESAFANLLSEPAQAIEARLSPIFDPAIRRSLQSVTVDPATRQRVDLPFRVTDARPRPDLEARMLEMVNAERAAHGLTPLKADPEVVGVARDHSRDMFGRGYFSHVTPEGATVGDRMRRANVRYLLAGENLALAQTLQVAHAGLMNSPGHRANILRPQFGRLGIGVLDGGARGLMVTQNFRN</sequence>
<evidence type="ECO:0000256" key="1">
    <source>
        <dbReference type="ARBA" id="ARBA00004141"/>
    </source>
</evidence>
<gene>
    <name evidence="7" type="ordered locus">Rta_27450</name>
</gene>
<dbReference type="Pfam" id="PF02674">
    <property type="entry name" value="Colicin_V"/>
    <property type="match status" value="1"/>
</dbReference>